<dbReference type="AlphaFoldDB" id="A0A543NNT5"/>
<dbReference type="EMBL" id="VFQC01000001">
    <property type="protein sequence ID" value="TQN33501.1"/>
    <property type="molecule type" value="Genomic_DNA"/>
</dbReference>
<organism evidence="2 3">
    <name type="scientific">Haloactinospora alba</name>
    <dbReference type="NCBI Taxonomy" id="405555"/>
    <lineage>
        <taxon>Bacteria</taxon>
        <taxon>Bacillati</taxon>
        <taxon>Actinomycetota</taxon>
        <taxon>Actinomycetes</taxon>
        <taxon>Streptosporangiales</taxon>
        <taxon>Nocardiopsidaceae</taxon>
        <taxon>Haloactinospora</taxon>
    </lineage>
</organism>
<evidence type="ECO:0000313" key="2">
    <source>
        <dbReference type="EMBL" id="TQN33501.1"/>
    </source>
</evidence>
<name>A0A543NNT5_9ACTN</name>
<comment type="caution">
    <text evidence="2">The sequence shown here is derived from an EMBL/GenBank/DDBJ whole genome shotgun (WGS) entry which is preliminary data.</text>
</comment>
<dbReference type="Proteomes" id="UP000317422">
    <property type="component" value="Unassembled WGS sequence"/>
</dbReference>
<gene>
    <name evidence="2" type="ORF">FHX37_3522</name>
</gene>
<evidence type="ECO:0000256" key="1">
    <source>
        <dbReference type="SAM" id="Phobius"/>
    </source>
</evidence>
<dbReference type="RefSeq" id="WP_141924856.1">
    <property type="nucleotide sequence ID" value="NZ_VFQC01000001.1"/>
</dbReference>
<protein>
    <submittedName>
        <fullName evidence="2">Uncharacterized protein</fullName>
    </submittedName>
</protein>
<reference evidence="2 3" key="1">
    <citation type="submission" date="2019-06" db="EMBL/GenBank/DDBJ databases">
        <title>Sequencing the genomes of 1000 actinobacteria strains.</title>
        <authorList>
            <person name="Klenk H.-P."/>
        </authorList>
    </citation>
    <scope>NUCLEOTIDE SEQUENCE [LARGE SCALE GENOMIC DNA]</scope>
    <source>
        <strain evidence="2 3">DSM 45015</strain>
    </source>
</reference>
<sequence length="234" mass="26396">MEQLPQPRKPGQLWPESDAVFLNLGRSARKLRLAILAGVLFFTCTSAAGAIWPERFLDDGSGTAERVISAVFAVFLALVSLVIALMLVPTLFTHGLAVDRRGVWFLLSGRAEPVYWHQIRAIGGSWKEYKRTFKAGLGSRLGQELARSIVSENGKHMFALEVYPHDPDAFTEREPFSIHLRQTAREEPPVAGLPNARLRFPVPGNSDYREMAWHLYRTAPHLWIGEHQRDSVVW</sequence>
<dbReference type="OrthoDB" id="3436279at2"/>
<keyword evidence="3" id="KW-1185">Reference proteome</keyword>
<evidence type="ECO:0000313" key="3">
    <source>
        <dbReference type="Proteomes" id="UP000317422"/>
    </source>
</evidence>
<accession>A0A543NNT5</accession>
<feature type="transmembrane region" description="Helical" evidence="1">
    <location>
        <begin position="67"/>
        <end position="92"/>
    </location>
</feature>
<keyword evidence="1" id="KW-0812">Transmembrane</keyword>
<keyword evidence="1" id="KW-0472">Membrane</keyword>
<keyword evidence="1" id="KW-1133">Transmembrane helix</keyword>
<feature type="transmembrane region" description="Helical" evidence="1">
    <location>
        <begin position="33"/>
        <end position="52"/>
    </location>
</feature>
<proteinExistence type="predicted"/>